<keyword evidence="1" id="KW-0472">Membrane</keyword>
<reference evidence="2 3" key="1">
    <citation type="submission" date="2024-02" db="EMBL/GenBank/DDBJ databases">
        <title>High-quality chromosome-scale genome assembly of Pensacola bahiagrass (Paspalum notatum Flugge var. saurae).</title>
        <authorList>
            <person name="Vega J.M."/>
            <person name="Podio M."/>
            <person name="Orjuela J."/>
            <person name="Siena L.A."/>
            <person name="Pessino S.C."/>
            <person name="Combes M.C."/>
            <person name="Mariac C."/>
            <person name="Albertini E."/>
            <person name="Pupilli F."/>
            <person name="Ortiz J.P.A."/>
            <person name="Leblanc O."/>
        </authorList>
    </citation>
    <scope>NUCLEOTIDE SEQUENCE [LARGE SCALE GENOMIC DNA]</scope>
    <source>
        <strain evidence="2">R1</strain>
        <tissue evidence="2">Leaf</tissue>
    </source>
</reference>
<dbReference type="AlphaFoldDB" id="A0AAQ3WXE8"/>
<evidence type="ECO:0000313" key="2">
    <source>
        <dbReference type="EMBL" id="WVZ77668.1"/>
    </source>
</evidence>
<sequence>IAAWKGKLLDKAGRLTLVNSVLSAIPIHFLTVFRLTNWAFKKMDKIRRSFLWRGTENANGATVYWTKTAWPKSLGGLGILDLERFGRPLRLRWLWFKWIDPGRPWVGTSPPCDSFDEALFRASTVVTVENGLKTTFWHDSWLSGKAPIDIAPNLYPLAWRKNKPLSEQLTNLSWTRGLWRMETI</sequence>
<dbReference type="PANTHER" id="PTHR33116">
    <property type="entry name" value="REVERSE TRANSCRIPTASE ZINC-BINDING DOMAIN-CONTAINING PROTEIN-RELATED-RELATED"/>
    <property type="match status" value="1"/>
</dbReference>
<evidence type="ECO:0000313" key="3">
    <source>
        <dbReference type="Proteomes" id="UP001341281"/>
    </source>
</evidence>
<proteinExistence type="predicted"/>
<feature type="transmembrane region" description="Helical" evidence="1">
    <location>
        <begin position="20"/>
        <end position="40"/>
    </location>
</feature>
<accession>A0AAQ3WXE8</accession>
<organism evidence="2 3">
    <name type="scientific">Paspalum notatum var. saurae</name>
    <dbReference type="NCBI Taxonomy" id="547442"/>
    <lineage>
        <taxon>Eukaryota</taxon>
        <taxon>Viridiplantae</taxon>
        <taxon>Streptophyta</taxon>
        <taxon>Embryophyta</taxon>
        <taxon>Tracheophyta</taxon>
        <taxon>Spermatophyta</taxon>
        <taxon>Magnoliopsida</taxon>
        <taxon>Liliopsida</taxon>
        <taxon>Poales</taxon>
        <taxon>Poaceae</taxon>
        <taxon>PACMAD clade</taxon>
        <taxon>Panicoideae</taxon>
        <taxon>Andropogonodae</taxon>
        <taxon>Paspaleae</taxon>
        <taxon>Paspalinae</taxon>
        <taxon>Paspalum</taxon>
    </lineage>
</organism>
<keyword evidence="1" id="KW-1133">Transmembrane helix</keyword>
<name>A0AAQ3WXE8_PASNO</name>
<feature type="non-terminal residue" evidence="2">
    <location>
        <position position="1"/>
    </location>
</feature>
<dbReference type="PANTHER" id="PTHR33116:SF78">
    <property type="entry name" value="OS12G0587133 PROTEIN"/>
    <property type="match status" value="1"/>
</dbReference>
<gene>
    <name evidence="2" type="ORF">U9M48_025509</name>
</gene>
<dbReference type="Proteomes" id="UP001341281">
    <property type="component" value="Chromosome 05"/>
</dbReference>
<protein>
    <submittedName>
        <fullName evidence="2">Uncharacterized protein</fullName>
    </submittedName>
</protein>
<keyword evidence="3" id="KW-1185">Reference proteome</keyword>
<evidence type="ECO:0000256" key="1">
    <source>
        <dbReference type="SAM" id="Phobius"/>
    </source>
</evidence>
<keyword evidence="1" id="KW-0812">Transmembrane</keyword>
<dbReference type="EMBL" id="CP144749">
    <property type="protein sequence ID" value="WVZ77668.1"/>
    <property type="molecule type" value="Genomic_DNA"/>
</dbReference>